<organism evidence="3 4">
    <name type="scientific">Rhodoblastus acidophilus</name>
    <name type="common">Rhodopseudomonas acidophila</name>
    <dbReference type="NCBI Taxonomy" id="1074"/>
    <lineage>
        <taxon>Bacteria</taxon>
        <taxon>Pseudomonadati</taxon>
        <taxon>Pseudomonadota</taxon>
        <taxon>Alphaproteobacteria</taxon>
        <taxon>Hyphomicrobiales</taxon>
        <taxon>Rhodoblastaceae</taxon>
        <taxon>Rhodoblastus</taxon>
    </lineage>
</organism>
<dbReference type="NCBIfam" id="TIGR03804">
    <property type="entry name" value="para_beta_helix"/>
    <property type="match status" value="1"/>
</dbReference>
<dbReference type="EMBL" id="WNKS01000003">
    <property type="protein sequence ID" value="MTV30405.1"/>
    <property type="molecule type" value="Genomic_DNA"/>
</dbReference>
<dbReference type="InterPro" id="IPR011050">
    <property type="entry name" value="Pectin_lyase_fold/virulence"/>
</dbReference>
<name>A0A6N8DLJ9_RHOAC</name>
<evidence type="ECO:0000313" key="4">
    <source>
        <dbReference type="Proteomes" id="UP000439113"/>
    </source>
</evidence>
<proteinExistence type="predicted"/>
<dbReference type="InterPro" id="IPR022441">
    <property type="entry name" value="Para_beta_helix_rpt-2"/>
</dbReference>
<reference evidence="3 4" key="1">
    <citation type="submission" date="2019-11" db="EMBL/GenBank/DDBJ databases">
        <title>Whole-genome sequence of a Rhodoblastus acidophilus DSM 142.</title>
        <authorList>
            <person name="Kyndt J.A."/>
            <person name="Meyer T.E."/>
        </authorList>
    </citation>
    <scope>NUCLEOTIDE SEQUENCE [LARGE SCALE GENOMIC DNA]</scope>
    <source>
        <strain evidence="3 4">DSM 142</strain>
    </source>
</reference>
<evidence type="ECO:0000259" key="2">
    <source>
        <dbReference type="Pfam" id="PF13229"/>
    </source>
</evidence>
<accession>A0A6N8DLJ9</accession>
<dbReference type="SUPFAM" id="SSF51126">
    <property type="entry name" value="Pectin lyase-like"/>
    <property type="match status" value="1"/>
</dbReference>
<dbReference type="InterPro" id="IPR039448">
    <property type="entry name" value="Beta_helix"/>
</dbReference>
<protein>
    <recommendedName>
        <fullName evidence="2">Right handed beta helix domain-containing protein</fullName>
    </recommendedName>
</protein>
<comment type="caution">
    <text evidence="3">The sequence shown here is derived from an EMBL/GenBank/DDBJ whole genome shotgun (WGS) entry which is preliminary data.</text>
</comment>
<dbReference type="Gene3D" id="2.160.20.10">
    <property type="entry name" value="Single-stranded right-handed beta-helix, Pectin lyase-like"/>
    <property type="match status" value="1"/>
</dbReference>
<feature type="domain" description="Right handed beta helix" evidence="2">
    <location>
        <begin position="232"/>
        <end position="371"/>
    </location>
</feature>
<dbReference type="Pfam" id="PF13229">
    <property type="entry name" value="Beta_helix"/>
    <property type="match status" value="1"/>
</dbReference>
<dbReference type="OrthoDB" id="8450986at2"/>
<evidence type="ECO:0000256" key="1">
    <source>
        <dbReference type="SAM" id="MobiDB-lite"/>
    </source>
</evidence>
<dbReference type="Proteomes" id="UP000439113">
    <property type="component" value="Unassembled WGS sequence"/>
</dbReference>
<dbReference type="AlphaFoldDB" id="A0A6N8DLJ9"/>
<sequence>MGHLGRGLRRGAGPRKFWGGAMKRMAMFVALALAVLPGVVVACDAPKDLGGRVFHVDPSRGSPEGDGSFRKPWRSLAEVLDPARGLIASPRLRRQPDGGFATEPAEGGLIRAGDAIELADGDYGDITLIGYANADFITIAAAPGAKPVAHGLFIAGASHWLLRGLTFTAASGESGPAGAIVEAGSPALGPSDHIAFVQNRYFTAATVADWREDDWVNRPKMYGLVTRARCALVRGNEFFHLRNALDIGGDDSLVEDNFFHDFGNDAMDFHASGVTIRRNQVSASRHPPAEKLHPDGAQGWALDGAVHRDILIDGNIIANLNPSEDNYMQGISIFTGRFENVTIQNNVVATNTWHGITLYGVKNAKVLNNTVVATRPGQKDSWILIHDSTDHATRSDALVRNNIATAIVVENADVTLDHNLTALPIRAQKQARIVEGGGNRVAPLAPLFRALSPQTGVLDLHLVAPVAGAADGAPESDAEGRKRSAGADLGAYAR</sequence>
<feature type="region of interest" description="Disordered" evidence="1">
    <location>
        <begin position="470"/>
        <end position="494"/>
    </location>
</feature>
<gene>
    <name evidence="3" type="ORF">GJ654_05300</name>
</gene>
<dbReference type="InterPro" id="IPR012334">
    <property type="entry name" value="Pectin_lyas_fold"/>
</dbReference>
<evidence type="ECO:0000313" key="3">
    <source>
        <dbReference type="EMBL" id="MTV30405.1"/>
    </source>
</evidence>